<name>A0A2T0FMM2_9ASCO</name>
<evidence type="ECO:0000256" key="1">
    <source>
        <dbReference type="SAM" id="MobiDB-lite"/>
    </source>
</evidence>
<reference evidence="4 5" key="1">
    <citation type="submission" date="2017-04" db="EMBL/GenBank/DDBJ databases">
        <title>Genome sequencing of [Candida] sorbophila.</title>
        <authorList>
            <person name="Ahn J.O."/>
        </authorList>
    </citation>
    <scope>NUCLEOTIDE SEQUENCE [LARGE SCALE GENOMIC DNA]</scope>
    <source>
        <strain evidence="4 5">DS02</strain>
    </source>
</reference>
<dbReference type="Pfam" id="PF00675">
    <property type="entry name" value="Peptidase_M16"/>
    <property type="match status" value="1"/>
</dbReference>
<evidence type="ECO:0000259" key="2">
    <source>
        <dbReference type="Pfam" id="PF00675"/>
    </source>
</evidence>
<dbReference type="FunFam" id="3.30.830.10:FF:000031">
    <property type="entry name" value="Putative zinc metalloprotease"/>
    <property type="match status" value="1"/>
</dbReference>
<dbReference type="EMBL" id="NDIQ01000022">
    <property type="protein sequence ID" value="PRT56219.1"/>
    <property type="molecule type" value="Genomic_DNA"/>
</dbReference>
<comment type="caution">
    <text evidence="4">The sequence shown here is derived from an EMBL/GenBank/DDBJ whole genome shotgun (WGS) entry which is preliminary data.</text>
</comment>
<evidence type="ECO:0000259" key="3">
    <source>
        <dbReference type="Pfam" id="PF05193"/>
    </source>
</evidence>
<dbReference type="PANTHER" id="PTHR43016:SF16">
    <property type="entry name" value="METALLOPROTEASE, PUTATIVE (AFU_ORTHOLOGUE AFUA_4G07610)-RELATED"/>
    <property type="match status" value="1"/>
</dbReference>
<evidence type="ECO:0000313" key="5">
    <source>
        <dbReference type="Proteomes" id="UP000238350"/>
    </source>
</evidence>
<dbReference type="SUPFAM" id="SSF63411">
    <property type="entry name" value="LuxS/MPP-like metallohydrolase"/>
    <property type="match status" value="4"/>
</dbReference>
<dbReference type="Pfam" id="PF05193">
    <property type="entry name" value="Peptidase_M16_C"/>
    <property type="match status" value="2"/>
</dbReference>
<dbReference type="FunFam" id="3.30.830.10:FF:000015">
    <property type="entry name" value="Putative zinc metalloprotease"/>
    <property type="match status" value="1"/>
</dbReference>
<dbReference type="GeneID" id="36517587"/>
<dbReference type="InterPro" id="IPR011765">
    <property type="entry name" value="Pept_M16_N"/>
</dbReference>
<organism evidence="4 5">
    <name type="scientific">Wickerhamiella sorbophila</name>
    <dbReference type="NCBI Taxonomy" id="45607"/>
    <lineage>
        <taxon>Eukaryota</taxon>
        <taxon>Fungi</taxon>
        <taxon>Dikarya</taxon>
        <taxon>Ascomycota</taxon>
        <taxon>Saccharomycotina</taxon>
        <taxon>Dipodascomycetes</taxon>
        <taxon>Dipodascales</taxon>
        <taxon>Trichomonascaceae</taxon>
        <taxon>Wickerhamiella</taxon>
    </lineage>
</organism>
<feature type="compositionally biased region" description="Acidic residues" evidence="1">
    <location>
        <begin position="1013"/>
        <end position="1037"/>
    </location>
</feature>
<dbReference type="InterPro" id="IPR011249">
    <property type="entry name" value="Metalloenz_LuxS/M16"/>
</dbReference>
<keyword evidence="5" id="KW-1185">Reference proteome</keyword>
<accession>A0A2T0FMM2</accession>
<dbReference type="PANTHER" id="PTHR43016">
    <property type="entry name" value="PRESEQUENCE PROTEASE"/>
    <property type="match status" value="1"/>
</dbReference>
<dbReference type="RefSeq" id="XP_024666164.1">
    <property type="nucleotide sequence ID" value="XM_024810396.1"/>
</dbReference>
<dbReference type="AlphaFoldDB" id="A0A2T0FMM2"/>
<proteinExistence type="predicted"/>
<dbReference type="GO" id="GO:0046872">
    <property type="term" value="F:metal ion binding"/>
    <property type="evidence" value="ECO:0007669"/>
    <property type="project" value="InterPro"/>
</dbReference>
<evidence type="ECO:0000313" key="4">
    <source>
        <dbReference type="EMBL" id="PRT56219.1"/>
    </source>
</evidence>
<gene>
    <name evidence="4" type="ORF">B9G98_03839</name>
</gene>
<dbReference type="Proteomes" id="UP000238350">
    <property type="component" value="Unassembled WGS sequence"/>
</dbReference>
<feature type="domain" description="Peptidase M16 C-terminal" evidence="3">
    <location>
        <begin position="209"/>
        <end position="388"/>
    </location>
</feature>
<dbReference type="InterPro" id="IPR007863">
    <property type="entry name" value="Peptidase_M16_C"/>
</dbReference>
<feature type="region of interest" description="Disordered" evidence="1">
    <location>
        <begin position="1012"/>
        <end position="1037"/>
    </location>
</feature>
<dbReference type="Gene3D" id="3.30.830.10">
    <property type="entry name" value="Metalloenzyme, LuxS/M16 peptidase-like"/>
    <property type="match status" value="4"/>
</dbReference>
<dbReference type="OrthoDB" id="4953at2759"/>
<feature type="domain" description="Peptidase M16 N-terminal" evidence="2">
    <location>
        <begin position="67"/>
        <end position="155"/>
    </location>
</feature>
<protein>
    <recommendedName>
        <fullName evidence="6">Zinc metalloprotease</fullName>
    </recommendedName>
</protein>
<dbReference type="STRING" id="45607.A0A2T0FMM2"/>
<sequence>MFVFLSRINKSENPKLSLMLKLLAEIHPTYAPFTTIYNWVSPRTGLQVVLVKRQTPSVEGYFTVATEIADNSGCPHTLEHLVFMGSKAWPYKGLLDVLGAKQMSSTNAWTGQDQTVYTLTTAGWQGFSTLLPIYLDHLLNPTLTDDAFVTEVYHIDGEGQERGVVFSEMQGVENTSFALLGDESQKLLYHPQSGYASNTGGLMASLRTLDNESIKKYHHENYRADNLSVIITGDVEPTELVNIMTEFDHSLPDMKQGIPRPFLDSKIQDGPLTEKKTSTFLFPDKDESSGLVELSWIGPPATDYISNTALYVLGSYFTMTGVGKLQLALLDVADPLATEVTFYTDDYLKAALHFCLTGVPVERLANAGEEVMDVIIKEAANVDMALMKDCIERRRDKFLLNAENDPSTFAYIAIDAFLYGKRDGSTLREWTESTKEFDELAGWSADQWSRFIKAQFITNLSATIIGRPSREKYEKLKADKKQRLEDIRNTKDLKQLGERLEEAKRNNEVPIPDALLETFDAPDVNRVKFIDSKSASTYFAEDTGQKNECVLQYRIDEDASGCKVPLSINFESFESQFVAIKALFSATVVDEDLLPLVQVLLSETFSMPMHLDDGTELTFEQVAKNINRDTVVNKISVNHSIQEMVSIDIRVRAADYKRAIEWVKRAMFNVVWDVERMKIFLQKHLMSLADEKREGSALLTAAIYKDTLTARSLRRQSEGIITEEDIKGVIDMENLQKSMKHLMEQLYQPNNMRILVYGDIEHLEQPVSAWKELYERFGQIPVPYLPVPTSSLFRTELGRDFSKFASLTVCPATESCYMSVITNAPTEYTESDLPVLSLCCDYLQVPEGPLWKEVRGAGLAYGARFYVQIETGQLVCNFYRATDAIKALKVTQELAEGYASKRVPFDDEALERAVFSHVSDTAADRSTYSAAITQKFFDNQLRKRGPDFVEKFLDRIGKVTVDELLFAIQAYIMPLFSASTSAIFAVCHPEEAEGLEKELQKLGYEVKINEAAIDSDMDESDNESGSESGFESDSESD</sequence>
<evidence type="ECO:0008006" key="6">
    <source>
        <dbReference type="Google" id="ProtNLM"/>
    </source>
</evidence>
<feature type="domain" description="Peptidase M16 C-terminal" evidence="3">
    <location>
        <begin position="738"/>
        <end position="914"/>
    </location>
</feature>